<proteinExistence type="predicted"/>
<dbReference type="Pfam" id="PF01797">
    <property type="entry name" value="Y1_Tnp"/>
    <property type="match status" value="1"/>
</dbReference>
<dbReference type="OrthoDB" id="9788881at2"/>
<sequence>MSRKPRIWFPGAAFHITSRGNRRASIFYGDEDRLMYFAYLEETRMHFPFYLHAYCLMTNHIHLLLETKDHPTAAIMKHMHAKYATYFNRRYELSGHLFQGRYGGSLIKDDAHFLQVSRYIHLNPVKAGLARRPHHYPWSSCRALVTSIPDPHISLTRTLSSFPSPQPFHYQQYIEENIQGGSFHDSINE</sequence>
<dbReference type="AlphaFoldDB" id="A0A1I5VUX3"/>
<gene>
    <name evidence="2" type="ORF">SAMN05518683_11766</name>
</gene>
<dbReference type="NCBIfam" id="NF047646">
    <property type="entry name" value="REP_Tyr_transpos"/>
    <property type="match status" value="1"/>
</dbReference>
<feature type="domain" description="Transposase IS200-like" evidence="1">
    <location>
        <begin position="9"/>
        <end position="123"/>
    </location>
</feature>
<dbReference type="InterPro" id="IPR036515">
    <property type="entry name" value="Transposase_17_sf"/>
</dbReference>
<dbReference type="STRING" id="1884432.SAMN05518683_11766"/>
<accession>A0A1I5VUX3</accession>
<evidence type="ECO:0000313" key="3">
    <source>
        <dbReference type="Proteomes" id="UP000198892"/>
    </source>
</evidence>
<reference evidence="3" key="1">
    <citation type="submission" date="2016-10" db="EMBL/GenBank/DDBJ databases">
        <authorList>
            <person name="Varghese N."/>
            <person name="Submissions S."/>
        </authorList>
    </citation>
    <scope>NUCLEOTIDE SEQUENCE [LARGE SCALE GENOMIC DNA]</scope>
    <source>
        <strain evidence="3">S7</strain>
    </source>
</reference>
<dbReference type="GO" id="GO:0003677">
    <property type="term" value="F:DNA binding"/>
    <property type="evidence" value="ECO:0007669"/>
    <property type="project" value="InterPro"/>
</dbReference>
<evidence type="ECO:0000259" key="1">
    <source>
        <dbReference type="SMART" id="SM01321"/>
    </source>
</evidence>
<organism evidence="2 3">
    <name type="scientific">Salibacterium halotolerans</name>
    <dbReference type="NCBI Taxonomy" id="1884432"/>
    <lineage>
        <taxon>Bacteria</taxon>
        <taxon>Bacillati</taxon>
        <taxon>Bacillota</taxon>
        <taxon>Bacilli</taxon>
        <taxon>Bacillales</taxon>
        <taxon>Bacillaceae</taxon>
    </lineage>
</organism>
<dbReference type="PANTHER" id="PTHR34322:SF2">
    <property type="entry name" value="TRANSPOSASE IS200-LIKE DOMAIN-CONTAINING PROTEIN"/>
    <property type="match status" value="1"/>
</dbReference>
<dbReference type="InterPro" id="IPR002686">
    <property type="entry name" value="Transposase_17"/>
</dbReference>
<evidence type="ECO:0000313" key="2">
    <source>
        <dbReference type="EMBL" id="SFQ11348.1"/>
    </source>
</evidence>
<dbReference type="GO" id="GO:0006313">
    <property type="term" value="P:DNA transposition"/>
    <property type="evidence" value="ECO:0007669"/>
    <property type="project" value="InterPro"/>
</dbReference>
<dbReference type="RefSeq" id="WP_093338377.1">
    <property type="nucleotide sequence ID" value="NZ_FOXD01000017.1"/>
</dbReference>
<dbReference type="SMART" id="SM01321">
    <property type="entry name" value="Y1_Tnp"/>
    <property type="match status" value="1"/>
</dbReference>
<protein>
    <submittedName>
        <fullName evidence="2">REP element-mobilizing transposase RayT</fullName>
    </submittedName>
</protein>
<name>A0A1I5VUX3_9BACI</name>
<dbReference type="Proteomes" id="UP000198892">
    <property type="component" value="Unassembled WGS sequence"/>
</dbReference>
<dbReference type="SUPFAM" id="SSF143422">
    <property type="entry name" value="Transposase IS200-like"/>
    <property type="match status" value="1"/>
</dbReference>
<dbReference type="Gene3D" id="3.30.70.1290">
    <property type="entry name" value="Transposase IS200-like"/>
    <property type="match status" value="1"/>
</dbReference>
<keyword evidence="3" id="KW-1185">Reference proteome</keyword>
<dbReference type="EMBL" id="FOXD01000017">
    <property type="protein sequence ID" value="SFQ11348.1"/>
    <property type="molecule type" value="Genomic_DNA"/>
</dbReference>
<dbReference type="PANTHER" id="PTHR34322">
    <property type="entry name" value="TRANSPOSASE, Y1_TNP DOMAIN-CONTAINING"/>
    <property type="match status" value="1"/>
</dbReference>
<dbReference type="GO" id="GO:0004803">
    <property type="term" value="F:transposase activity"/>
    <property type="evidence" value="ECO:0007669"/>
    <property type="project" value="InterPro"/>
</dbReference>